<dbReference type="NCBIfam" id="TIGR01539">
    <property type="entry name" value="portal_lambda"/>
    <property type="match status" value="1"/>
</dbReference>
<dbReference type="InterPro" id="IPR006429">
    <property type="entry name" value="Phage_lambda_portal"/>
</dbReference>
<reference evidence="2 3" key="1">
    <citation type="submission" date="2019-04" db="EMBL/GenBank/DDBJ databases">
        <title>Draft genome sequence of Youngimonas vesicularis.</title>
        <authorList>
            <person name="Hameed A."/>
        </authorList>
    </citation>
    <scope>NUCLEOTIDE SEQUENCE [LARGE SCALE GENOMIC DNA]</scope>
    <source>
        <strain evidence="2 3">CC-AMW-E</strain>
    </source>
</reference>
<sequence length="503" mass="54993">MNWFDRTLGAIAPGVGLRRVRQRQALEVLARAYEGAKTGRRTEGWITPGTGANSEIGPALARLRARSRDLVRNNPYAAKAVQALVSNMVGTGLMPRARAGEAELARQADRLWARFASECDADGLTDFAGLQALIVRSLVESGEVLVRLRPRRVEDGLAVPLQLQVLEPDHLDTGRTEELPGGGYILQGVEFDPLGRRVAYWLYPRHPGEAGGLSGLGLPVARRVPADQVLHLFERLRPGQVRGVPWFAPVMLKLRDLDDYDEAELVRKKIEACFAAFVTGAEDEETLGRAQLDAAGRRVESFEPGMIEYLEPGKDVKFASPAASGGYAEYMRMQLHAVAAGVGLTYELLTGDLSQVNYSSIRAGLIEFRRRMEALQWQLLVPGLCQPVWRRFVLAAQAAGALPDGAEIAAEWTAPRFEAVDPLKDIQADVQAVRAGVMTLKEAIARQGYEPAQVLREIAETNAELDALGLILDSDPRRSTKTGQDSGREVAPASSDEDRNDTE</sequence>
<dbReference type="GO" id="GO:0005198">
    <property type="term" value="F:structural molecule activity"/>
    <property type="evidence" value="ECO:0007669"/>
    <property type="project" value="InterPro"/>
</dbReference>
<dbReference type="RefSeq" id="WP_136340631.1">
    <property type="nucleotide sequence ID" value="NZ_SSMD01000012.1"/>
</dbReference>
<dbReference type="Proteomes" id="UP000306113">
    <property type="component" value="Unassembled WGS sequence"/>
</dbReference>
<name>A0A4S3M5H8_9RHOB</name>
<evidence type="ECO:0000313" key="3">
    <source>
        <dbReference type="Proteomes" id="UP000306113"/>
    </source>
</evidence>
<keyword evidence="3" id="KW-1185">Reference proteome</keyword>
<feature type="region of interest" description="Disordered" evidence="1">
    <location>
        <begin position="470"/>
        <end position="503"/>
    </location>
</feature>
<dbReference type="AlphaFoldDB" id="A0A4S3M5H8"/>
<organism evidence="2 3">
    <name type="scientific">Thalassobius vesicularis</name>
    <dbReference type="NCBI Taxonomy" id="1294297"/>
    <lineage>
        <taxon>Bacteria</taxon>
        <taxon>Pseudomonadati</taxon>
        <taxon>Pseudomonadota</taxon>
        <taxon>Alphaproteobacteria</taxon>
        <taxon>Rhodobacterales</taxon>
        <taxon>Roseobacteraceae</taxon>
        <taxon>Thalassovita</taxon>
    </lineage>
</organism>
<accession>A0A4S3M5H8</accession>
<dbReference type="EMBL" id="SSMD01000012">
    <property type="protein sequence ID" value="THD71382.1"/>
    <property type="molecule type" value="Genomic_DNA"/>
</dbReference>
<proteinExistence type="predicted"/>
<gene>
    <name evidence="2" type="ORF">E7681_17910</name>
</gene>
<dbReference type="GO" id="GO:0019068">
    <property type="term" value="P:virion assembly"/>
    <property type="evidence" value="ECO:0007669"/>
    <property type="project" value="InterPro"/>
</dbReference>
<evidence type="ECO:0000313" key="2">
    <source>
        <dbReference type="EMBL" id="THD71382.1"/>
    </source>
</evidence>
<dbReference type="Pfam" id="PF05136">
    <property type="entry name" value="Phage_portal_2"/>
    <property type="match status" value="1"/>
</dbReference>
<evidence type="ECO:0000256" key="1">
    <source>
        <dbReference type="SAM" id="MobiDB-lite"/>
    </source>
</evidence>
<dbReference type="OrthoDB" id="9770450at2"/>
<comment type="caution">
    <text evidence="2">The sequence shown here is derived from an EMBL/GenBank/DDBJ whole genome shotgun (WGS) entry which is preliminary data.</text>
</comment>
<protein>
    <submittedName>
        <fullName evidence="2">Phage portal protein</fullName>
    </submittedName>
</protein>